<name>A0A1H5URF2_9FIRM</name>
<dbReference type="RefSeq" id="WP_103952815.1">
    <property type="nucleotide sequence ID" value="NZ_FNUL01000008.1"/>
</dbReference>
<accession>A0A1H5URF2</accession>
<dbReference type="Pfam" id="PF07963">
    <property type="entry name" value="N_methyl"/>
    <property type="match status" value="1"/>
</dbReference>
<dbReference type="EMBL" id="FNUL01000008">
    <property type="protein sequence ID" value="SEF77682.1"/>
    <property type="molecule type" value="Genomic_DNA"/>
</dbReference>
<dbReference type="NCBIfam" id="TIGR02532">
    <property type="entry name" value="IV_pilin_GFxxxE"/>
    <property type="match status" value="1"/>
</dbReference>
<sequence>MKKMDMKGFSLIELLVTLAIMLVVISGSAILMSTLVNANEQRAVNSLKSEVEMLRSNTLSIDNSYYIEITNKEGIIYINSYKNGDLMDSTKLGSRISLSISFTEGDTSTGLALSKGTSLFIEFDKSKGSVKSLNYGGSAVNSTEDVNGSSVYYITFTGGTNLIENSFINFNIKGRKTKSLLLYLKTGIFKE</sequence>
<evidence type="ECO:0000313" key="1">
    <source>
        <dbReference type="EMBL" id="SEF77682.1"/>
    </source>
</evidence>
<dbReference type="InterPro" id="IPR012902">
    <property type="entry name" value="N_methyl_site"/>
</dbReference>
<organism evidence="1 2">
    <name type="scientific">Lachnospira multipara</name>
    <dbReference type="NCBI Taxonomy" id="28051"/>
    <lineage>
        <taxon>Bacteria</taxon>
        <taxon>Bacillati</taxon>
        <taxon>Bacillota</taxon>
        <taxon>Clostridia</taxon>
        <taxon>Lachnospirales</taxon>
        <taxon>Lachnospiraceae</taxon>
        <taxon>Lachnospira</taxon>
    </lineage>
</organism>
<dbReference type="AlphaFoldDB" id="A0A1H5URF2"/>
<keyword evidence="2" id="KW-1185">Reference proteome</keyword>
<proteinExistence type="predicted"/>
<gene>
    <name evidence="1" type="ORF">SAMN05216537_10861</name>
</gene>
<dbReference type="Proteomes" id="UP000236726">
    <property type="component" value="Unassembled WGS sequence"/>
</dbReference>
<dbReference type="SUPFAM" id="SSF54523">
    <property type="entry name" value="Pili subunits"/>
    <property type="match status" value="1"/>
</dbReference>
<reference evidence="1 2" key="1">
    <citation type="submission" date="2016-10" db="EMBL/GenBank/DDBJ databases">
        <authorList>
            <person name="de Groot N.N."/>
        </authorList>
    </citation>
    <scope>NUCLEOTIDE SEQUENCE [LARGE SCALE GENOMIC DNA]</scope>
    <source>
        <strain evidence="1 2">D15d</strain>
    </source>
</reference>
<evidence type="ECO:0000313" key="2">
    <source>
        <dbReference type="Proteomes" id="UP000236726"/>
    </source>
</evidence>
<protein>
    <submittedName>
        <fullName evidence="1">Prepilin-type N-terminal cleavage/methylation domain-containing protein</fullName>
    </submittedName>
</protein>
<dbReference type="InterPro" id="IPR045584">
    <property type="entry name" value="Pilin-like"/>
</dbReference>